<organism evidence="1">
    <name type="scientific">freshwater metagenome</name>
    <dbReference type="NCBI Taxonomy" id="449393"/>
    <lineage>
        <taxon>unclassified sequences</taxon>
        <taxon>metagenomes</taxon>
        <taxon>ecological metagenomes</taxon>
    </lineage>
</organism>
<dbReference type="AlphaFoldDB" id="A0A6J7REN3"/>
<proteinExistence type="predicted"/>
<reference evidence="1" key="1">
    <citation type="submission" date="2020-05" db="EMBL/GenBank/DDBJ databases">
        <authorList>
            <person name="Chiriac C."/>
            <person name="Salcher M."/>
            <person name="Ghai R."/>
            <person name="Kavagutti S V."/>
        </authorList>
    </citation>
    <scope>NUCLEOTIDE SEQUENCE</scope>
</reference>
<gene>
    <name evidence="1" type="ORF">UFOPK4092_01296</name>
</gene>
<name>A0A6J7REN3_9ZZZZ</name>
<sequence>MASAIDCGGSCAPIHRVIGIDDVLLSDCRPSVTRAGVEAKSVEYVLCSNAIGHCVRDDLAIRVVANL</sequence>
<dbReference type="EMBL" id="CAFBPJ010000175">
    <property type="protein sequence ID" value="CAB5027030.1"/>
    <property type="molecule type" value="Genomic_DNA"/>
</dbReference>
<accession>A0A6J7REN3</accession>
<evidence type="ECO:0000313" key="1">
    <source>
        <dbReference type="EMBL" id="CAB5027030.1"/>
    </source>
</evidence>
<protein>
    <submittedName>
        <fullName evidence="1">Unannotated protein</fullName>
    </submittedName>
</protein>